<comment type="caution">
    <text evidence="4">The sequence shown here is derived from an EMBL/GenBank/DDBJ whole genome shotgun (WGS) entry which is preliminary data.</text>
</comment>
<feature type="compositionally biased region" description="Polar residues" evidence="2">
    <location>
        <begin position="469"/>
        <end position="484"/>
    </location>
</feature>
<feature type="region of interest" description="Disordered" evidence="2">
    <location>
        <begin position="199"/>
        <end position="220"/>
    </location>
</feature>
<accession>A0ABQ8D1N2</accession>
<dbReference type="InterPro" id="IPR011993">
    <property type="entry name" value="PH-like_dom_sf"/>
</dbReference>
<dbReference type="CDD" id="cd13222">
    <property type="entry name" value="PH-GRAM_GEM"/>
    <property type="match status" value="1"/>
</dbReference>
<evidence type="ECO:0000313" key="5">
    <source>
        <dbReference type="Proteomes" id="UP000824890"/>
    </source>
</evidence>
<dbReference type="InterPro" id="IPR037848">
    <property type="entry name" value="GEM-like"/>
</dbReference>
<evidence type="ECO:0000313" key="4">
    <source>
        <dbReference type="EMBL" id="KAH0923264.1"/>
    </source>
</evidence>
<feature type="region of interest" description="Disordered" evidence="2">
    <location>
        <begin position="272"/>
        <end position="312"/>
    </location>
</feature>
<feature type="region of interest" description="Disordered" evidence="2">
    <location>
        <begin position="57"/>
        <end position="84"/>
    </location>
</feature>
<reference evidence="4 5" key="1">
    <citation type="submission" date="2021-05" db="EMBL/GenBank/DDBJ databases">
        <title>Genome Assembly of Synthetic Allotetraploid Brassica napus Reveals Homoeologous Exchanges between Subgenomes.</title>
        <authorList>
            <person name="Davis J.T."/>
        </authorList>
    </citation>
    <scope>NUCLEOTIDE SEQUENCE [LARGE SCALE GENOMIC DNA]</scope>
    <source>
        <strain evidence="5">cv. Da-Ae</strain>
        <tissue evidence="4">Seedling</tissue>
    </source>
</reference>
<name>A0ABQ8D1N2_BRANA</name>
<evidence type="ECO:0000256" key="2">
    <source>
        <dbReference type="SAM" id="MobiDB-lite"/>
    </source>
</evidence>
<dbReference type="Proteomes" id="UP000824890">
    <property type="component" value="Unassembled WGS sequence"/>
</dbReference>
<evidence type="ECO:0000259" key="3">
    <source>
        <dbReference type="SMART" id="SM00568"/>
    </source>
</evidence>
<comment type="similarity">
    <text evidence="1">Belongs to the GEM family.</text>
</comment>
<protein>
    <recommendedName>
        <fullName evidence="3">GRAM domain-containing protein</fullName>
    </recommendedName>
</protein>
<feature type="region of interest" description="Disordered" evidence="2">
    <location>
        <begin position="445"/>
        <end position="486"/>
    </location>
</feature>
<dbReference type="PANTHER" id="PTHR31969">
    <property type="entry name" value="GEM-LIKE PROTEIN 2"/>
    <property type="match status" value="1"/>
</dbReference>
<keyword evidence="5" id="KW-1185">Reference proteome</keyword>
<dbReference type="Pfam" id="PF02893">
    <property type="entry name" value="GRAM"/>
    <property type="match status" value="2"/>
</dbReference>
<proteinExistence type="inferred from homology"/>
<dbReference type="SMART" id="SM00568">
    <property type="entry name" value="GRAM"/>
    <property type="match status" value="3"/>
</dbReference>
<feature type="domain" description="GRAM" evidence="3">
    <location>
        <begin position="336"/>
        <end position="404"/>
    </location>
</feature>
<feature type="domain" description="GRAM" evidence="3">
    <location>
        <begin position="122"/>
        <end position="200"/>
    </location>
</feature>
<feature type="compositionally biased region" description="Polar residues" evidence="2">
    <location>
        <begin position="296"/>
        <end position="308"/>
    </location>
</feature>
<evidence type="ECO:0000256" key="1">
    <source>
        <dbReference type="ARBA" id="ARBA00009414"/>
    </source>
</evidence>
<sequence length="630" mass="70192">CYPRFHHHHHPQSLSLSRSRFKIITQSSKIMKMSRVHQQVLAFPAVKTSPAGYLPDPASINNLQIPPPSKKSEQSKKKSILRTNSFTSGARDQNKLAPKLTETVKRKLSLGAKIIQMGGLEKIYKRRFRVYDEEKLFKAYQCYLSTTAGPIAGLLFISSKKIAFCSERSIKVASPQGDLTRVHYKVSIPLCKIKGVNQSMNTKKPSHKKHSTVSSKHFLSSNNKPKVSSLTIYPSFKITTQSSKMTLSTVHQEVLAFPAVKTAPAGYLPDPASINKVQIPSPSKKSEQSKKKSIQRTNSFTDGSSDQSKLGPKLTETVKRKLSLGAKIIQMGGLEKIYKRLFSVYDEEKLFKAYQCYLSTTAGPIAGLLSSHQRRLLSGARDLSKWLHLREISLGFTTKCQSLCAKSREFKITTQSSKMTLSTVHQQILALPAVKTAPGGSLPDPASINKLQIPSPSKKSEQSKKKSILRTNGFTNGTKDQSNLGPKLTETVKRKLSLGAKIIQMGSLEKIYKRLFRVHDEEKLFKGYQCYLSTTAGPIAGLLFISSKKIAFCSERSIKVASPQGDLTRVHYKVSIPLCKIKGVNQSMNTKKPSQKYLEVVTVDGFDFWFMGFLSYQKAFNCLEQALNNN</sequence>
<dbReference type="Gene3D" id="2.30.29.30">
    <property type="entry name" value="Pleckstrin-homology domain (PH domain)/Phosphotyrosine-binding domain (PTB)"/>
    <property type="match status" value="2"/>
</dbReference>
<dbReference type="InterPro" id="IPR004182">
    <property type="entry name" value="GRAM"/>
</dbReference>
<feature type="non-terminal residue" evidence="4">
    <location>
        <position position="1"/>
    </location>
</feature>
<feature type="domain" description="GRAM" evidence="3">
    <location>
        <begin position="510"/>
        <end position="588"/>
    </location>
</feature>
<organism evidence="4 5">
    <name type="scientific">Brassica napus</name>
    <name type="common">Rape</name>
    <dbReference type="NCBI Taxonomy" id="3708"/>
    <lineage>
        <taxon>Eukaryota</taxon>
        <taxon>Viridiplantae</taxon>
        <taxon>Streptophyta</taxon>
        <taxon>Embryophyta</taxon>
        <taxon>Tracheophyta</taxon>
        <taxon>Spermatophyta</taxon>
        <taxon>Magnoliopsida</taxon>
        <taxon>eudicotyledons</taxon>
        <taxon>Gunneridae</taxon>
        <taxon>Pentapetalae</taxon>
        <taxon>rosids</taxon>
        <taxon>malvids</taxon>
        <taxon>Brassicales</taxon>
        <taxon>Brassicaceae</taxon>
        <taxon>Brassiceae</taxon>
        <taxon>Brassica</taxon>
    </lineage>
</organism>
<dbReference type="EMBL" id="JAGKQM010000006">
    <property type="protein sequence ID" value="KAH0923264.1"/>
    <property type="molecule type" value="Genomic_DNA"/>
</dbReference>
<gene>
    <name evidence="4" type="ORF">HID58_023282</name>
</gene>